<gene>
    <name evidence="2" type="ORF">TGEB3V08_LOCUS7814</name>
</gene>
<organism evidence="2">
    <name type="scientific">Timema genevievae</name>
    <name type="common">Walking stick</name>
    <dbReference type="NCBI Taxonomy" id="629358"/>
    <lineage>
        <taxon>Eukaryota</taxon>
        <taxon>Metazoa</taxon>
        <taxon>Ecdysozoa</taxon>
        <taxon>Arthropoda</taxon>
        <taxon>Hexapoda</taxon>
        <taxon>Insecta</taxon>
        <taxon>Pterygota</taxon>
        <taxon>Neoptera</taxon>
        <taxon>Polyneoptera</taxon>
        <taxon>Phasmatodea</taxon>
        <taxon>Timematodea</taxon>
        <taxon>Timematoidea</taxon>
        <taxon>Timematidae</taxon>
        <taxon>Timema</taxon>
    </lineage>
</organism>
<proteinExistence type="predicted"/>
<evidence type="ECO:0000256" key="1">
    <source>
        <dbReference type="SAM" id="MobiDB-lite"/>
    </source>
</evidence>
<protein>
    <submittedName>
        <fullName evidence="2">Uncharacterized protein</fullName>
    </submittedName>
</protein>
<dbReference type="EMBL" id="OE842679">
    <property type="protein sequence ID" value="CAD7601076.1"/>
    <property type="molecule type" value="Genomic_DNA"/>
</dbReference>
<accession>A0A7R9K2B4</accession>
<sequence length="223" mass="24652">MEASLHTLYSDETEVMRDCDIMIKEEPKMETDMELNPLEYVNVSIKSEAADNCGLDSSLKPKTEEFMKPGYSNDPTGVDPEPPDPNSKNTEAPSCSFPPASEEIMVMAGVNFSPLKTGVHITIHILSMPAPISVVLRFHVTLRYRDTHRYIEVMPAVPSINTPEKPPPVHLSKIRTSISLSSAVELNSSSALANYATEAGCMEIVMNLESQIPWDLGLKNLEF</sequence>
<dbReference type="AlphaFoldDB" id="A0A7R9K2B4"/>
<reference evidence="2" key="1">
    <citation type="submission" date="2020-11" db="EMBL/GenBank/DDBJ databases">
        <authorList>
            <person name="Tran Van P."/>
        </authorList>
    </citation>
    <scope>NUCLEOTIDE SEQUENCE</scope>
</reference>
<name>A0A7R9K2B4_TIMGE</name>
<feature type="region of interest" description="Disordered" evidence="1">
    <location>
        <begin position="54"/>
        <end position="94"/>
    </location>
</feature>
<evidence type="ECO:0000313" key="2">
    <source>
        <dbReference type="EMBL" id="CAD7601076.1"/>
    </source>
</evidence>